<feature type="compositionally biased region" description="Low complexity" evidence="4">
    <location>
        <begin position="80"/>
        <end position="102"/>
    </location>
</feature>
<accession>A0A0C9QC85</accession>
<dbReference type="PANTHER" id="PTHR13864:SF15">
    <property type="entry name" value="T-CELL ACUTE LYMPHOCYTIC LEUKEMIA PROTEIN 1 HOMOLOG-RELATED"/>
    <property type="match status" value="1"/>
</dbReference>
<evidence type="ECO:0000313" key="6">
    <source>
        <dbReference type="EMBL" id="JAG81830.1"/>
    </source>
</evidence>
<feature type="region of interest" description="Disordered" evidence="4">
    <location>
        <begin position="1"/>
        <end position="111"/>
    </location>
</feature>
<proteinExistence type="predicted"/>
<keyword evidence="2" id="KW-0238">DNA-binding</keyword>
<feature type="region of interest" description="Disordered" evidence="4">
    <location>
        <begin position="297"/>
        <end position="327"/>
    </location>
</feature>
<name>A0A0C9QC85_9HYME</name>
<dbReference type="GO" id="GO:0000978">
    <property type="term" value="F:RNA polymerase II cis-regulatory region sequence-specific DNA binding"/>
    <property type="evidence" value="ECO:0007669"/>
    <property type="project" value="TreeGrafter"/>
</dbReference>
<evidence type="ECO:0000259" key="5">
    <source>
        <dbReference type="PROSITE" id="PS50888"/>
    </source>
</evidence>
<dbReference type="GO" id="GO:0046983">
    <property type="term" value="F:protein dimerization activity"/>
    <property type="evidence" value="ECO:0007669"/>
    <property type="project" value="InterPro"/>
</dbReference>
<dbReference type="PROSITE" id="PS50888">
    <property type="entry name" value="BHLH"/>
    <property type="match status" value="1"/>
</dbReference>
<dbReference type="InterPro" id="IPR036638">
    <property type="entry name" value="HLH_DNA-bd_sf"/>
</dbReference>
<dbReference type="EMBL" id="GBYB01012063">
    <property type="protein sequence ID" value="JAG81830.1"/>
    <property type="molecule type" value="Transcribed_RNA"/>
</dbReference>
<dbReference type="Gene3D" id="4.10.280.10">
    <property type="entry name" value="Helix-loop-helix DNA-binding domain"/>
    <property type="match status" value="1"/>
</dbReference>
<sequence>MPMLTYNGNHGLADEERSPAASVVSNDGEMIEDSGDSPETPRDTEEETMFSDEFYSHDTDDEDDQKRTRDTGVTIDGMKSMNNNISISSSTSSTFNGTTATNPGNTEIGGDGVRKMFTNSRERWRQQNVSGAFAELRKLVPTHPPEKKLSKNEILRMAIKYIRLLTNVVEWQKSQDCNNIRIKCEPVHFISYSSHKEPKSETNRSRSNFPLRHKYQIAPQICDKNGNDLLIIAPGLKQHSHLLSLQNARSSLSNSTNNSLALSKSNGRVTANGSSIIEINRGNCFHHEKRIKFDKEDEEMNGNTRTGRSPLKKRVKITPFEAKNHDK</sequence>
<evidence type="ECO:0000313" key="7">
    <source>
        <dbReference type="EMBL" id="JAG84539.1"/>
    </source>
</evidence>
<gene>
    <name evidence="6" type="primary">tal1_1</name>
    <name evidence="7" type="synonym">tal1_0</name>
    <name evidence="6" type="ORF">g.65252</name>
    <name evidence="7" type="ORF">g.65255</name>
</gene>
<dbReference type="InterPro" id="IPR040238">
    <property type="entry name" value="TAL-like"/>
</dbReference>
<dbReference type="InterPro" id="IPR011598">
    <property type="entry name" value="bHLH_dom"/>
</dbReference>
<keyword evidence="1" id="KW-0805">Transcription regulation</keyword>
<evidence type="ECO:0000256" key="4">
    <source>
        <dbReference type="SAM" id="MobiDB-lite"/>
    </source>
</evidence>
<dbReference type="EMBL" id="GBYB01014772">
    <property type="protein sequence ID" value="JAG84539.1"/>
    <property type="molecule type" value="Transcribed_RNA"/>
</dbReference>
<feature type="domain" description="BHLH" evidence="5">
    <location>
        <begin position="113"/>
        <end position="165"/>
    </location>
</feature>
<feature type="compositionally biased region" description="Basic and acidic residues" evidence="4">
    <location>
        <begin position="54"/>
        <end position="70"/>
    </location>
</feature>
<dbReference type="GO" id="GO:0000981">
    <property type="term" value="F:DNA-binding transcription factor activity, RNA polymerase II-specific"/>
    <property type="evidence" value="ECO:0007669"/>
    <property type="project" value="InterPro"/>
</dbReference>
<evidence type="ECO:0000256" key="2">
    <source>
        <dbReference type="ARBA" id="ARBA00023125"/>
    </source>
</evidence>
<dbReference type="Pfam" id="PF00010">
    <property type="entry name" value="HLH"/>
    <property type="match status" value="1"/>
</dbReference>
<organism evidence="6">
    <name type="scientific">Fopius arisanus</name>
    <dbReference type="NCBI Taxonomy" id="64838"/>
    <lineage>
        <taxon>Eukaryota</taxon>
        <taxon>Metazoa</taxon>
        <taxon>Ecdysozoa</taxon>
        <taxon>Arthropoda</taxon>
        <taxon>Hexapoda</taxon>
        <taxon>Insecta</taxon>
        <taxon>Pterygota</taxon>
        <taxon>Neoptera</taxon>
        <taxon>Endopterygota</taxon>
        <taxon>Hymenoptera</taxon>
        <taxon>Apocrita</taxon>
        <taxon>Ichneumonoidea</taxon>
        <taxon>Braconidae</taxon>
        <taxon>Opiinae</taxon>
        <taxon>Fopius</taxon>
    </lineage>
</organism>
<keyword evidence="3" id="KW-0804">Transcription</keyword>
<dbReference type="FunFam" id="4.10.280.10:FF:000015">
    <property type="entry name" value="T-cell acute lymphocytic leukemia 1"/>
    <property type="match status" value="1"/>
</dbReference>
<dbReference type="SUPFAM" id="SSF47459">
    <property type="entry name" value="HLH, helix-loop-helix DNA-binding domain"/>
    <property type="match status" value="1"/>
</dbReference>
<dbReference type="SMART" id="SM00353">
    <property type="entry name" value="HLH"/>
    <property type="match status" value="1"/>
</dbReference>
<dbReference type="PANTHER" id="PTHR13864">
    <property type="entry name" value="T-CELL ACUTE LYMPHOCYTIC LEUKEMIA/STEM CELL LEUKEMIA-RELATED"/>
    <property type="match status" value="1"/>
</dbReference>
<evidence type="ECO:0000256" key="3">
    <source>
        <dbReference type="ARBA" id="ARBA00023163"/>
    </source>
</evidence>
<protein>
    <submittedName>
        <fullName evidence="7">Tal1_0 protein</fullName>
    </submittedName>
    <submittedName>
        <fullName evidence="6">Tal1_1 protein</fullName>
    </submittedName>
</protein>
<reference evidence="6" key="1">
    <citation type="submission" date="2015-01" db="EMBL/GenBank/DDBJ databases">
        <title>Transcriptome Assembly of Fopius arisanus.</title>
        <authorList>
            <person name="Geib S."/>
        </authorList>
    </citation>
    <scope>NUCLEOTIDE SEQUENCE</scope>
</reference>
<dbReference type="CDD" id="cd19708">
    <property type="entry name" value="bHLH_TS_dHLH3B_like"/>
    <property type="match status" value="1"/>
</dbReference>
<evidence type="ECO:0000256" key="1">
    <source>
        <dbReference type="ARBA" id="ARBA00023015"/>
    </source>
</evidence>
<dbReference type="AlphaFoldDB" id="A0A0C9QC85"/>